<accession>A0AAV7S7E0</accession>
<reference evidence="1" key="1">
    <citation type="journal article" date="2022" name="bioRxiv">
        <title>Sequencing and chromosome-scale assembly of the giantPleurodeles waltlgenome.</title>
        <authorList>
            <person name="Brown T."/>
            <person name="Elewa A."/>
            <person name="Iarovenko S."/>
            <person name="Subramanian E."/>
            <person name="Araus A.J."/>
            <person name="Petzold A."/>
            <person name="Susuki M."/>
            <person name="Suzuki K.-i.T."/>
            <person name="Hayashi T."/>
            <person name="Toyoda A."/>
            <person name="Oliveira C."/>
            <person name="Osipova E."/>
            <person name="Leigh N.D."/>
            <person name="Simon A."/>
            <person name="Yun M.H."/>
        </authorList>
    </citation>
    <scope>NUCLEOTIDE SEQUENCE</scope>
    <source>
        <strain evidence="1">20211129_DDA</strain>
        <tissue evidence="1">Liver</tissue>
    </source>
</reference>
<evidence type="ECO:0008006" key="3">
    <source>
        <dbReference type="Google" id="ProtNLM"/>
    </source>
</evidence>
<dbReference type="PANTHER" id="PTHR33198">
    <property type="entry name" value="ANK_REP_REGION DOMAIN-CONTAINING PROTEIN-RELATED"/>
    <property type="match status" value="1"/>
</dbReference>
<organism evidence="1 2">
    <name type="scientific">Pleurodeles waltl</name>
    <name type="common">Iberian ribbed newt</name>
    <dbReference type="NCBI Taxonomy" id="8319"/>
    <lineage>
        <taxon>Eukaryota</taxon>
        <taxon>Metazoa</taxon>
        <taxon>Chordata</taxon>
        <taxon>Craniata</taxon>
        <taxon>Vertebrata</taxon>
        <taxon>Euteleostomi</taxon>
        <taxon>Amphibia</taxon>
        <taxon>Batrachia</taxon>
        <taxon>Caudata</taxon>
        <taxon>Salamandroidea</taxon>
        <taxon>Salamandridae</taxon>
        <taxon>Pleurodelinae</taxon>
        <taxon>Pleurodeles</taxon>
    </lineage>
</organism>
<dbReference type="PANTHER" id="PTHR33198:SF20">
    <property type="entry name" value="RETROTRANSPOSON GAG DOMAIN-CONTAINING PROTEIN"/>
    <property type="match status" value="1"/>
</dbReference>
<sequence length="193" mass="21927">MKWTECKSYFLNFLETIDEEGRMSSERKKNIFLHSVAPEGLKVHKSMTKISGSGDTNVSENVLTEFDNYFAPKVCIGILRSKFFQTKQESGETVDEYVAALKVLANDCKFDHLQGQLIRDQVVMHTRDPAIQERLWINGDAELDDILAIVRKAELSSRSAKAVKTETKEFGESTVNKIKYKEMGRPKEEGGKN</sequence>
<proteinExistence type="predicted"/>
<keyword evidence="2" id="KW-1185">Reference proteome</keyword>
<dbReference type="EMBL" id="JANPWB010000008">
    <property type="protein sequence ID" value="KAJ1159655.1"/>
    <property type="molecule type" value="Genomic_DNA"/>
</dbReference>
<protein>
    <recommendedName>
        <fullName evidence="3">Retrotransposon gag domain-containing protein</fullName>
    </recommendedName>
</protein>
<dbReference type="Proteomes" id="UP001066276">
    <property type="component" value="Chromosome 4_2"/>
</dbReference>
<evidence type="ECO:0000313" key="1">
    <source>
        <dbReference type="EMBL" id="KAJ1159655.1"/>
    </source>
</evidence>
<comment type="caution">
    <text evidence="1">The sequence shown here is derived from an EMBL/GenBank/DDBJ whole genome shotgun (WGS) entry which is preliminary data.</text>
</comment>
<evidence type="ECO:0000313" key="2">
    <source>
        <dbReference type="Proteomes" id="UP001066276"/>
    </source>
</evidence>
<dbReference type="AlphaFoldDB" id="A0AAV7S7E0"/>
<name>A0AAV7S7E0_PLEWA</name>
<gene>
    <name evidence="1" type="ORF">NDU88_000160</name>
</gene>